<name>A0A0B3W0E7_9FIRM</name>
<dbReference type="Gene3D" id="1.10.1040.10">
    <property type="entry name" value="N-(1-d-carboxylethyl)-l-norvaline Dehydrogenase, domain 2"/>
    <property type="match status" value="1"/>
</dbReference>
<dbReference type="AlphaFoldDB" id="A0A0B3W0E7"/>
<dbReference type="SUPFAM" id="SSF51735">
    <property type="entry name" value="NAD(P)-binding Rossmann-fold domains"/>
    <property type="match status" value="1"/>
</dbReference>
<evidence type="ECO:0000313" key="4">
    <source>
        <dbReference type="EMBL" id="KHS55737.1"/>
    </source>
</evidence>
<proteinExistence type="predicted"/>
<organism evidence="4 5">
    <name type="scientific">Terrisporobacter othiniensis</name>
    <dbReference type="NCBI Taxonomy" id="1577792"/>
    <lineage>
        <taxon>Bacteria</taxon>
        <taxon>Bacillati</taxon>
        <taxon>Bacillota</taxon>
        <taxon>Clostridia</taxon>
        <taxon>Peptostreptococcales</taxon>
        <taxon>Peptostreptococcaceae</taxon>
        <taxon>Terrisporobacter</taxon>
    </lineage>
</organism>
<gene>
    <name evidence="4" type="ORF">QX51_17770</name>
</gene>
<dbReference type="RefSeq" id="WP_039681242.1">
    <property type="nucleotide sequence ID" value="NZ_JAXECK010000017.1"/>
</dbReference>
<dbReference type="Gene3D" id="3.40.50.720">
    <property type="entry name" value="NAD(P)-binding Rossmann-like Domain"/>
    <property type="match status" value="1"/>
</dbReference>
<feature type="domain" description="Glycerol-3-phosphate dehydrogenase NAD-dependent N-terminal" evidence="2">
    <location>
        <begin position="5"/>
        <end position="106"/>
    </location>
</feature>
<dbReference type="SUPFAM" id="SSF48179">
    <property type="entry name" value="6-phosphogluconate dehydrogenase C-terminal domain-like"/>
    <property type="match status" value="1"/>
</dbReference>
<dbReference type="InterPro" id="IPR036291">
    <property type="entry name" value="NAD(P)-bd_dom_sf"/>
</dbReference>
<keyword evidence="5" id="KW-1185">Reference proteome</keyword>
<dbReference type="Pfam" id="PF01210">
    <property type="entry name" value="NAD_Gly3P_dh_N"/>
    <property type="match status" value="1"/>
</dbReference>
<evidence type="ECO:0000256" key="1">
    <source>
        <dbReference type="ARBA" id="ARBA00023002"/>
    </source>
</evidence>
<comment type="caution">
    <text evidence="4">The sequence shown here is derived from an EMBL/GenBank/DDBJ whole genome shotgun (WGS) entry which is preliminary data.</text>
</comment>
<dbReference type="PANTHER" id="PTHR38015">
    <property type="entry name" value="BLR6086 PROTEIN"/>
    <property type="match status" value="1"/>
</dbReference>
<dbReference type="InterPro" id="IPR051729">
    <property type="entry name" value="Opine/Lysopine_DH"/>
</dbReference>
<dbReference type="InterPro" id="IPR003421">
    <property type="entry name" value="Opine_DH"/>
</dbReference>
<dbReference type="PANTHER" id="PTHR38015:SF1">
    <property type="entry name" value="OPINE DEHYDROGENASE DOMAIN-CONTAINING PROTEIN"/>
    <property type="match status" value="1"/>
</dbReference>
<dbReference type="OrthoDB" id="1073746at2"/>
<sequence length="366" mass="40340">MKVKKVAILGGGNGGITAAADLSNKGFEVSMFQSDKFCKNLDVIKKKGEIILQTLEEESVEKVHLVTDDIKEAILGAQIIMLAIPGMAIEYFAEILAPVVDEKQIIYINSAAAMGCIRFINKAKEMGIDKKFKICESNSLTYGCRAFADEARVEMSLSVKKLFLGAYPACDTEEIIESLSQIYDCFVPADNIWHVNLENGNPEVHPGPALLNAGRIDYSNGEFWLYREGITEHTINVLKAVESERKALGRALGFEVEGARESRINRGYLEDDKNKSLQELFNTSEVFCAIKGPTSVTNRYITEDISTGLVLWSSLGKILKVPTPNIDAIIVLGGTLLNRDFYKEGLTVEKLGIFNANSKQDLIDAV</sequence>
<dbReference type="InterPro" id="IPR011128">
    <property type="entry name" value="G3P_DH_NAD-dep_N"/>
</dbReference>
<reference evidence="4 5" key="1">
    <citation type="submission" date="2014-12" db="EMBL/GenBank/DDBJ databases">
        <title>Draft genome sequence of Terrisporobacter sp. 08-306576, isolated from the blood culture of a bacteremia patient.</title>
        <authorList>
            <person name="Lund L.C."/>
            <person name="Sydenham T.V."/>
            <person name="Hogh S.V."/>
            <person name="Skov M.N."/>
            <person name="Kemp M."/>
            <person name="Justesen U.S."/>
        </authorList>
    </citation>
    <scope>NUCLEOTIDE SEQUENCE [LARGE SCALE GENOMIC DNA]</scope>
    <source>
        <strain evidence="4 5">08-306576</strain>
    </source>
</reference>
<feature type="domain" description="Opine dehydrogenase" evidence="3">
    <location>
        <begin position="189"/>
        <end position="335"/>
    </location>
</feature>
<dbReference type="GO" id="GO:0016616">
    <property type="term" value="F:oxidoreductase activity, acting on the CH-OH group of donors, NAD or NADP as acceptor"/>
    <property type="evidence" value="ECO:0007669"/>
    <property type="project" value="InterPro"/>
</dbReference>
<dbReference type="Pfam" id="PF02317">
    <property type="entry name" value="Octopine_DH"/>
    <property type="match status" value="1"/>
</dbReference>
<protein>
    <recommendedName>
        <fullName evidence="6">NAD/NADP octopine/nopaline dehydrogenase</fullName>
    </recommendedName>
</protein>
<evidence type="ECO:0008006" key="6">
    <source>
        <dbReference type="Google" id="ProtNLM"/>
    </source>
</evidence>
<dbReference type="STRING" id="1577792.QX51_17770"/>
<accession>A0A0B3W0E7</accession>
<keyword evidence="1" id="KW-0560">Oxidoreductase</keyword>
<dbReference type="EMBL" id="JWHR01000151">
    <property type="protein sequence ID" value="KHS55737.1"/>
    <property type="molecule type" value="Genomic_DNA"/>
</dbReference>
<evidence type="ECO:0000259" key="3">
    <source>
        <dbReference type="Pfam" id="PF02317"/>
    </source>
</evidence>
<dbReference type="Proteomes" id="UP000031189">
    <property type="component" value="Unassembled WGS sequence"/>
</dbReference>
<evidence type="ECO:0000313" key="5">
    <source>
        <dbReference type="Proteomes" id="UP000031189"/>
    </source>
</evidence>
<evidence type="ECO:0000259" key="2">
    <source>
        <dbReference type="Pfam" id="PF01210"/>
    </source>
</evidence>
<dbReference type="GO" id="GO:0051287">
    <property type="term" value="F:NAD binding"/>
    <property type="evidence" value="ECO:0007669"/>
    <property type="project" value="InterPro"/>
</dbReference>
<dbReference type="InterPro" id="IPR013328">
    <property type="entry name" value="6PGD_dom2"/>
</dbReference>
<dbReference type="InterPro" id="IPR008927">
    <property type="entry name" value="6-PGluconate_DH-like_C_sf"/>
</dbReference>
<dbReference type="GO" id="GO:0046168">
    <property type="term" value="P:glycerol-3-phosphate catabolic process"/>
    <property type="evidence" value="ECO:0007669"/>
    <property type="project" value="InterPro"/>
</dbReference>